<sequence>MKLPLAIAFHSILISGALISGSWASPPHTKFTMAKCEATSKGQT</sequence>
<protein>
    <submittedName>
        <fullName evidence="1">Uncharacterized protein</fullName>
    </submittedName>
</protein>
<reference evidence="1 2" key="1">
    <citation type="submission" date="2020-08" db="EMBL/GenBank/DDBJ databases">
        <title>Genomic Encyclopedia of Type Strains, Phase III (KMG-III): the genomes of soil and plant-associated and newly described type strains.</title>
        <authorList>
            <person name="Whitman W."/>
        </authorList>
    </citation>
    <scope>NUCLEOTIDE SEQUENCE [LARGE SCALE GENOMIC DNA]</scope>
    <source>
        <strain evidence="1 2">CECT 7015</strain>
    </source>
</reference>
<gene>
    <name evidence="1" type="ORF">FHS21_002532</name>
</gene>
<evidence type="ECO:0000313" key="2">
    <source>
        <dbReference type="Proteomes" id="UP000554520"/>
    </source>
</evidence>
<name>A0A839U6J3_9HYPH</name>
<keyword evidence="2" id="KW-1185">Reference proteome</keyword>
<dbReference type="EMBL" id="JACHXN010000007">
    <property type="protein sequence ID" value="MBB3146117.1"/>
    <property type="molecule type" value="Genomic_DNA"/>
</dbReference>
<proteinExistence type="predicted"/>
<comment type="caution">
    <text evidence="1">The sequence shown here is derived from an EMBL/GenBank/DDBJ whole genome shotgun (WGS) entry which is preliminary data.</text>
</comment>
<dbReference type="Proteomes" id="UP000554520">
    <property type="component" value="Unassembled WGS sequence"/>
</dbReference>
<organism evidence="1 2">
    <name type="scientific">Phyllobacterium trifolii</name>
    <dbReference type="NCBI Taxonomy" id="300193"/>
    <lineage>
        <taxon>Bacteria</taxon>
        <taxon>Pseudomonadati</taxon>
        <taxon>Pseudomonadota</taxon>
        <taxon>Alphaproteobacteria</taxon>
        <taxon>Hyphomicrobiales</taxon>
        <taxon>Phyllobacteriaceae</taxon>
        <taxon>Phyllobacterium</taxon>
    </lineage>
</organism>
<accession>A0A839U6J3</accession>
<dbReference type="AlphaFoldDB" id="A0A839U6J3"/>
<evidence type="ECO:0000313" key="1">
    <source>
        <dbReference type="EMBL" id="MBB3146117.1"/>
    </source>
</evidence>